<dbReference type="EMBL" id="CAVN010000091">
    <property type="protein sequence ID" value="CDF57825.1"/>
    <property type="molecule type" value="Genomic_DNA"/>
</dbReference>
<keyword evidence="2" id="KW-1133">Transmembrane helix</keyword>
<dbReference type="eggNOG" id="COG2919">
    <property type="taxonomic scope" value="Bacteria"/>
</dbReference>
<gene>
    <name evidence="3" type="ORF">TCEL_01739</name>
</gene>
<reference evidence="3" key="1">
    <citation type="submission" date="2013-03" db="EMBL/GenBank/DDBJ databases">
        <title>Draft genome sequence of the hydrogen-ethanol-producing anaerobic alkalithermophilic Caloramator celere.</title>
        <authorList>
            <person name="Ciranna A."/>
            <person name="Larjo A."/>
            <person name="Kivisto A."/>
            <person name="Santala V."/>
            <person name="Roos C."/>
            <person name="Karp M."/>
        </authorList>
    </citation>
    <scope>NUCLEOTIDE SEQUENCE [LARGE SCALE GENOMIC DNA]</scope>
    <source>
        <strain evidence="3">DSM 8682</strain>
    </source>
</reference>
<dbReference type="AlphaFoldDB" id="R7RRD7"/>
<keyword evidence="2" id="KW-0812">Transmembrane</keyword>
<dbReference type="Proteomes" id="UP000014923">
    <property type="component" value="Unassembled WGS sequence"/>
</dbReference>
<evidence type="ECO:0000256" key="2">
    <source>
        <dbReference type="SAM" id="Phobius"/>
    </source>
</evidence>
<evidence type="ECO:0000313" key="4">
    <source>
        <dbReference type="Proteomes" id="UP000014923"/>
    </source>
</evidence>
<dbReference type="HOGENOM" id="CLU_136076_0_0_9"/>
<proteinExistence type="predicted"/>
<evidence type="ECO:0000256" key="1">
    <source>
        <dbReference type="SAM" id="Coils"/>
    </source>
</evidence>
<dbReference type="OrthoDB" id="1954658at2"/>
<protein>
    <recommendedName>
        <fullName evidence="5">Cell division protein FtsL</fullName>
    </recommendedName>
</protein>
<accession>R7RRD7</accession>
<dbReference type="InterPro" id="IPR007060">
    <property type="entry name" value="FtsL/DivIC"/>
</dbReference>
<organism evidence="3 4">
    <name type="scientific">Thermobrachium celere DSM 8682</name>
    <dbReference type="NCBI Taxonomy" id="941824"/>
    <lineage>
        <taxon>Bacteria</taxon>
        <taxon>Bacillati</taxon>
        <taxon>Bacillota</taxon>
        <taxon>Clostridia</taxon>
        <taxon>Eubacteriales</taxon>
        <taxon>Clostridiaceae</taxon>
        <taxon>Thermobrachium</taxon>
    </lineage>
</organism>
<keyword evidence="2" id="KW-0472">Membrane</keyword>
<feature type="coiled-coil region" evidence="1">
    <location>
        <begin position="69"/>
        <end position="103"/>
    </location>
</feature>
<evidence type="ECO:0008006" key="5">
    <source>
        <dbReference type="Google" id="ProtNLM"/>
    </source>
</evidence>
<keyword evidence="4" id="KW-1185">Reference proteome</keyword>
<dbReference type="RefSeq" id="WP_018661340.1">
    <property type="nucleotide sequence ID" value="NZ_HF952018.1"/>
</dbReference>
<keyword evidence="1" id="KW-0175">Coiled coil</keyword>
<name>R7RRD7_9CLOT</name>
<evidence type="ECO:0000313" key="3">
    <source>
        <dbReference type="EMBL" id="CDF57825.1"/>
    </source>
</evidence>
<comment type="caution">
    <text evidence="3">The sequence shown here is derived from an EMBL/GenBank/DDBJ whole genome shotgun (WGS) entry which is preliminary data.</text>
</comment>
<dbReference type="Pfam" id="PF04977">
    <property type="entry name" value="DivIC"/>
    <property type="match status" value="1"/>
</dbReference>
<feature type="transmembrane region" description="Helical" evidence="2">
    <location>
        <begin position="48"/>
        <end position="70"/>
    </location>
</feature>
<sequence length="154" mass="17978">MVMARKKGNYVTSGNVAYKVQVNEKREVKKVQKTKQKQNRNIKAKVKVLQFIGMLFLFSVLTLSRFVVIYNMNSQLRDLKKQIVQIQKENENLQVELAKINNIKNIENVAVTKYNMINPKAEEVRFVDVKMLASTEEKKVTAYEIFQKIVGFIY</sequence>